<dbReference type="PANTHER" id="PTHR11774:SF6">
    <property type="entry name" value="PROTEIN FARNESYLTRANSFERASE SUBUNIT BETA"/>
    <property type="match status" value="1"/>
</dbReference>
<dbReference type="eggNOG" id="KOG0365">
    <property type="taxonomic scope" value="Eukaryota"/>
</dbReference>
<dbReference type="KEGG" id="tbl:TBLA_0B09490"/>
<dbReference type="STRING" id="1071380.I2H064"/>
<dbReference type="Proteomes" id="UP000002866">
    <property type="component" value="Chromosome 2"/>
</dbReference>
<evidence type="ECO:0000256" key="8">
    <source>
        <dbReference type="ARBA" id="ARBA00022833"/>
    </source>
</evidence>
<gene>
    <name evidence="11" type="primary">TBLA0B09490</name>
    <name evidence="11" type="ORF">TBLA_0B09490</name>
</gene>
<comment type="subunit">
    <text evidence="9">Heterodimer of an alpha and a beta subunit.</text>
</comment>
<dbReference type="GO" id="GO:0097354">
    <property type="term" value="P:prenylation"/>
    <property type="evidence" value="ECO:0007669"/>
    <property type="project" value="UniProtKB-UniRule"/>
</dbReference>
<dbReference type="InterPro" id="IPR026872">
    <property type="entry name" value="FTB"/>
</dbReference>
<dbReference type="InterPro" id="IPR045089">
    <property type="entry name" value="PGGT1B-like"/>
</dbReference>
<dbReference type="InterPro" id="IPR008930">
    <property type="entry name" value="Terpenoid_cyclase/PrenylTrfase"/>
</dbReference>
<name>I2H064_HENB6</name>
<comment type="function">
    <text evidence="9">Catalyzes the transfer of a farnesyl moiety from farnesyl diphosphate to a cysteine at the fourth position from the C-terminus of several proteins. The beta subunit is responsible for peptide-binding.</text>
</comment>
<keyword evidence="5 9" id="KW-0808">Transferase</keyword>
<comment type="cofactor">
    <cofactor evidence="9">
        <name>Zn(2+)</name>
        <dbReference type="ChEBI" id="CHEBI:29105"/>
    </cofactor>
    <text evidence="9">Binds 1 zinc ion per subunit.</text>
</comment>
<accession>I2H064</accession>
<dbReference type="OrthoDB" id="10261146at2759"/>
<dbReference type="FunCoup" id="I2H064">
    <property type="interactions" value="756"/>
</dbReference>
<evidence type="ECO:0000256" key="5">
    <source>
        <dbReference type="ARBA" id="ARBA00022679"/>
    </source>
</evidence>
<keyword evidence="4 9" id="KW-0637">Prenyltransferase</keyword>
<evidence type="ECO:0000256" key="1">
    <source>
        <dbReference type="ARBA" id="ARBA00010497"/>
    </source>
</evidence>
<evidence type="ECO:0000259" key="10">
    <source>
        <dbReference type="Pfam" id="PF00432"/>
    </source>
</evidence>
<dbReference type="GO" id="GO:0051604">
    <property type="term" value="P:protein maturation"/>
    <property type="evidence" value="ECO:0007669"/>
    <property type="project" value="EnsemblFungi"/>
</dbReference>
<evidence type="ECO:0000256" key="9">
    <source>
        <dbReference type="RuleBase" id="RU365056"/>
    </source>
</evidence>
<keyword evidence="6 9" id="KW-0479">Metal-binding</keyword>
<feature type="domain" description="Prenyltransferase alpha-alpha toroid" evidence="10">
    <location>
        <begin position="74"/>
        <end position="391"/>
    </location>
</feature>
<dbReference type="InterPro" id="IPR001330">
    <property type="entry name" value="Prenyltrans"/>
</dbReference>
<keyword evidence="12" id="KW-1185">Reference proteome</keyword>
<dbReference type="GO" id="GO:0008270">
    <property type="term" value="F:zinc ion binding"/>
    <property type="evidence" value="ECO:0007669"/>
    <property type="project" value="UniProtKB-UniRule"/>
</dbReference>
<organism evidence="11 12">
    <name type="scientific">Henningerozyma blattae (strain ATCC 34711 / CBS 6284 / DSM 70876 / NBRC 10599 / NRRL Y-10934 / UCD 77-7)</name>
    <name type="common">Yeast</name>
    <name type="synonym">Tetrapisispora blattae</name>
    <dbReference type="NCBI Taxonomy" id="1071380"/>
    <lineage>
        <taxon>Eukaryota</taxon>
        <taxon>Fungi</taxon>
        <taxon>Dikarya</taxon>
        <taxon>Ascomycota</taxon>
        <taxon>Saccharomycotina</taxon>
        <taxon>Saccharomycetes</taxon>
        <taxon>Saccharomycetales</taxon>
        <taxon>Saccharomycetaceae</taxon>
        <taxon>Henningerozyma</taxon>
    </lineage>
</organism>
<dbReference type="HOGENOM" id="CLU_028946_0_2_1"/>
<keyword evidence="7" id="KW-0677">Repeat</keyword>
<evidence type="ECO:0000313" key="11">
    <source>
        <dbReference type="EMBL" id="CCH59766.1"/>
    </source>
</evidence>
<keyword evidence="8 9" id="KW-0862">Zinc</keyword>
<dbReference type="GO" id="GO:0004660">
    <property type="term" value="F:protein farnesyltransferase activity"/>
    <property type="evidence" value="ECO:0007669"/>
    <property type="project" value="UniProtKB-UniRule"/>
</dbReference>
<dbReference type="Gene3D" id="1.50.10.20">
    <property type="match status" value="1"/>
</dbReference>
<comment type="catalytic activity">
    <reaction evidence="9">
        <text>L-cysteinyl-[protein] + (2E,6E)-farnesyl diphosphate = S-(2E,6E)-farnesyl-L-cysteinyl-[protein] + diphosphate</text>
        <dbReference type="Rhea" id="RHEA:13345"/>
        <dbReference type="Rhea" id="RHEA-COMP:10131"/>
        <dbReference type="Rhea" id="RHEA-COMP:11535"/>
        <dbReference type="ChEBI" id="CHEBI:29950"/>
        <dbReference type="ChEBI" id="CHEBI:33019"/>
        <dbReference type="ChEBI" id="CHEBI:86019"/>
        <dbReference type="ChEBI" id="CHEBI:175763"/>
    </reaction>
</comment>
<proteinExistence type="inferred from homology"/>
<protein>
    <recommendedName>
        <fullName evidence="3 9">Protein farnesyltransferase subunit beta</fullName>
        <shortName evidence="9">FTase-beta</shortName>
        <ecNumber evidence="2 9">2.5.1.58</ecNumber>
    </recommendedName>
</protein>
<evidence type="ECO:0000313" key="12">
    <source>
        <dbReference type="Proteomes" id="UP000002866"/>
    </source>
</evidence>
<dbReference type="OMA" id="WCIYWIL"/>
<sequence>MSKKQEVNAKLLGRKREVQETDVTDSILLQKPVVRREDSIETFMKELKTETTDERSEVMEECLKLLHERKDWVLKKAEHLKYLNMAFSLQLPSNMSVLDASQPWLLYWIANSLSVLDNKTDNLTDDFRTRIVEKLNAISPDGGPYSGGIGQLAHNASNYAAINALALCENINDCWDKIDRDAIHDWLLMLKQSNGGFKTCLEVGEIDIRGVYCALSIASLLNILTPELTDGVLSYIISCQSYEGGFGATPLTEESHGGYTFCGVASLAILNGLDKININKLLQWCSSKQCSEEMGFCGRSNKLVDGCYGFWVGGTCGILEAYGYGTFMNKKALRDYTLACCQSKHLPGLRDKPGKKPDFYHTNYALIGLVCTESEYSITTERKISNESSLHITSEPNKSLPNSHCSTVNPVYGLPISSVTAFSKHFR</sequence>
<evidence type="ECO:0000256" key="4">
    <source>
        <dbReference type="ARBA" id="ARBA00022602"/>
    </source>
</evidence>
<dbReference type="PANTHER" id="PTHR11774">
    <property type="entry name" value="GERANYLGERANYL TRANSFERASE TYPE BETA SUBUNIT"/>
    <property type="match status" value="1"/>
</dbReference>
<dbReference type="GeneID" id="14493889"/>
<dbReference type="RefSeq" id="XP_004179285.1">
    <property type="nucleotide sequence ID" value="XM_004179237.1"/>
</dbReference>
<dbReference type="EC" id="2.5.1.58" evidence="2 9"/>
<evidence type="ECO:0000256" key="3">
    <source>
        <dbReference type="ARBA" id="ARBA00015798"/>
    </source>
</evidence>
<dbReference type="InParanoid" id="I2H064"/>
<dbReference type="Pfam" id="PF00432">
    <property type="entry name" value="Prenyltrans"/>
    <property type="match status" value="1"/>
</dbReference>
<dbReference type="EMBL" id="HE806317">
    <property type="protein sequence ID" value="CCH59766.1"/>
    <property type="molecule type" value="Genomic_DNA"/>
</dbReference>
<dbReference type="CDD" id="cd02893">
    <property type="entry name" value="FTase"/>
    <property type="match status" value="1"/>
</dbReference>
<reference evidence="11 12" key="1">
    <citation type="journal article" date="2011" name="Proc. Natl. Acad. Sci. U.S.A.">
        <title>Evolutionary erosion of yeast sex chromosomes by mating-type switching accidents.</title>
        <authorList>
            <person name="Gordon J.L."/>
            <person name="Armisen D."/>
            <person name="Proux-Wera E."/>
            <person name="Oheigeartaigh S.S."/>
            <person name="Byrne K.P."/>
            <person name="Wolfe K.H."/>
        </authorList>
    </citation>
    <scope>NUCLEOTIDE SEQUENCE [LARGE SCALE GENOMIC DNA]</scope>
    <source>
        <strain evidence="12">ATCC 34711 / CBS 6284 / DSM 70876 / NBRC 10599 / NRRL Y-10934 / UCD 77-7</strain>
    </source>
</reference>
<evidence type="ECO:0000256" key="2">
    <source>
        <dbReference type="ARBA" id="ARBA00012702"/>
    </source>
</evidence>
<dbReference type="AlphaFoldDB" id="I2H064"/>
<evidence type="ECO:0000256" key="7">
    <source>
        <dbReference type="ARBA" id="ARBA00022737"/>
    </source>
</evidence>
<dbReference type="SUPFAM" id="SSF48239">
    <property type="entry name" value="Terpenoid cyclases/Protein prenyltransferases"/>
    <property type="match status" value="1"/>
</dbReference>
<evidence type="ECO:0000256" key="6">
    <source>
        <dbReference type="ARBA" id="ARBA00022723"/>
    </source>
</evidence>
<dbReference type="GO" id="GO:0005965">
    <property type="term" value="C:protein farnesyltransferase complex"/>
    <property type="evidence" value="ECO:0007669"/>
    <property type="project" value="UniProtKB-UniRule"/>
</dbReference>
<comment type="similarity">
    <text evidence="1 9">Belongs to the protein prenyltransferase subunit beta family.</text>
</comment>